<dbReference type="EMBL" id="VULX01000001">
    <property type="protein sequence ID" value="MSR90029.1"/>
    <property type="molecule type" value="Genomic_DNA"/>
</dbReference>
<accession>A0A7X2T014</accession>
<protein>
    <submittedName>
        <fullName evidence="1">Uncharacterized protein</fullName>
    </submittedName>
</protein>
<evidence type="ECO:0000313" key="2">
    <source>
        <dbReference type="Proteomes" id="UP000460287"/>
    </source>
</evidence>
<proteinExistence type="predicted"/>
<dbReference type="AlphaFoldDB" id="A0A7X2T014"/>
<gene>
    <name evidence="1" type="ORF">FYJ33_01030</name>
</gene>
<reference evidence="1 2" key="1">
    <citation type="submission" date="2019-08" db="EMBL/GenBank/DDBJ databases">
        <title>In-depth cultivation of the pig gut microbiome towards novel bacterial diversity and tailored functional studies.</title>
        <authorList>
            <person name="Wylensek D."/>
            <person name="Hitch T.C.A."/>
            <person name="Clavel T."/>
        </authorList>
    </citation>
    <scope>NUCLEOTIDE SEQUENCE [LARGE SCALE GENOMIC DNA]</scope>
    <source>
        <strain evidence="1 2">WCA-383-APC-5B</strain>
    </source>
</reference>
<evidence type="ECO:0000313" key="1">
    <source>
        <dbReference type="EMBL" id="MSR90029.1"/>
    </source>
</evidence>
<dbReference type="Proteomes" id="UP000460287">
    <property type="component" value="Unassembled WGS sequence"/>
</dbReference>
<organism evidence="1 2">
    <name type="scientific">Inconstantimicrobium porci</name>
    <dbReference type="NCBI Taxonomy" id="2652291"/>
    <lineage>
        <taxon>Bacteria</taxon>
        <taxon>Bacillati</taxon>
        <taxon>Bacillota</taxon>
        <taxon>Clostridia</taxon>
        <taxon>Eubacteriales</taxon>
        <taxon>Clostridiaceae</taxon>
        <taxon>Inconstantimicrobium</taxon>
    </lineage>
</organism>
<comment type="caution">
    <text evidence="1">The sequence shown here is derived from an EMBL/GenBank/DDBJ whole genome shotgun (WGS) entry which is preliminary data.</text>
</comment>
<sequence length="199" mass="23457">MKIVINHITNMLEVHRGKSNKCYYLARNILCRTEKLKLRDCLRLKKKIISVIEQFSDDKNMLFHYKIVVGPSIHLIIYCIKQQLEDTAISSNCDIMPVQFFINKKYGINTAKDNVLCIVYRIESVIYLIYTRRKSIIYSRMIDNKAVDSIEHLIHSDMDMINKDLQENFKFNVISNIESLKKEPFISKYLKEDKNALSI</sequence>
<dbReference type="RefSeq" id="WP_154529907.1">
    <property type="nucleotide sequence ID" value="NZ_JAQXTV010000216.1"/>
</dbReference>
<name>A0A7X2T014_9CLOT</name>
<keyword evidence="2" id="KW-1185">Reference proteome</keyword>